<feature type="chain" id="PRO_5039637111" description="Lipoprotein" evidence="1">
    <location>
        <begin position="23"/>
        <end position="170"/>
    </location>
</feature>
<evidence type="ECO:0000256" key="1">
    <source>
        <dbReference type="SAM" id="SignalP"/>
    </source>
</evidence>
<sequence length="170" mass="17479">MRTSKRAAALGLALAGALTLGGCGGATTSDIAAKVNGTVITEDAARTVAQQIREQFGADAGDFQTPSAVTFLILSKFVLPAAEKAGVHVSEQSIRSELTKVADPAPETIEMLRTNAAAQQLQQQAPEVLSAVLADVEKADITVNPRFGKLDVASGALSPAVPNWIESAAP</sequence>
<dbReference type="PROSITE" id="PS51257">
    <property type="entry name" value="PROKAR_LIPOPROTEIN"/>
    <property type="match status" value="1"/>
</dbReference>
<dbReference type="Gene3D" id="1.10.4030.10">
    <property type="entry name" value="Porin chaperone SurA, peptide-binding domain"/>
    <property type="match status" value="1"/>
</dbReference>
<dbReference type="Pfam" id="PF13624">
    <property type="entry name" value="SurA_N_3"/>
    <property type="match status" value="1"/>
</dbReference>
<dbReference type="InterPro" id="IPR027304">
    <property type="entry name" value="Trigger_fact/SurA_dom_sf"/>
</dbReference>
<comment type="caution">
    <text evidence="2">The sequence shown here is derived from an EMBL/GenBank/DDBJ whole genome shotgun (WGS) entry which is preliminary data.</text>
</comment>
<name>W6K3B3_9MICO</name>
<dbReference type="STRING" id="1193182.BN11_930014"/>
<dbReference type="RefSeq" id="WP_048696363.1">
    <property type="nucleotide sequence ID" value="NZ_HG764815.1"/>
</dbReference>
<dbReference type="Proteomes" id="UP000035763">
    <property type="component" value="Unassembled WGS sequence"/>
</dbReference>
<gene>
    <name evidence="2" type="ORF">BN11_930014</name>
</gene>
<accession>W6K3B3</accession>
<evidence type="ECO:0000313" key="2">
    <source>
        <dbReference type="EMBL" id="CCH75765.1"/>
    </source>
</evidence>
<evidence type="ECO:0008006" key="4">
    <source>
        <dbReference type="Google" id="ProtNLM"/>
    </source>
</evidence>
<organism evidence="2 3">
    <name type="scientific">Nostocoides australiense Ben110</name>
    <dbReference type="NCBI Taxonomy" id="1193182"/>
    <lineage>
        <taxon>Bacteria</taxon>
        <taxon>Bacillati</taxon>
        <taxon>Actinomycetota</taxon>
        <taxon>Actinomycetes</taxon>
        <taxon>Micrococcales</taxon>
        <taxon>Intrasporangiaceae</taxon>
        <taxon>Nostocoides</taxon>
    </lineage>
</organism>
<feature type="signal peptide" evidence="1">
    <location>
        <begin position="1"/>
        <end position="22"/>
    </location>
</feature>
<proteinExistence type="predicted"/>
<protein>
    <recommendedName>
        <fullName evidence="4">Lipoprotein</fullName>
    </recommendedName>
</protein>
<dbReference type="SUPFAM" id="SSF109998">
    <property type="entry name" value="Triger factor/SurA peptide-binding domain-like"/>
    <property type="match status" value="1"/>
</dbReference>
<evidence type="ECO:0000313" key="3">
    <source>
        <dbReference type="Proteomes" id="UP000035763"/>
    </source>
</evidence>
<dbReference type="OrthoDB" id="5147169at2"/>
<keyword evidence="3" id="KW-1185">Reference proteome</keyword>
<reference evidence="2 3" key="1">
    <citation type="journal article" date="2013" name="ISME J.">
        <title>A metabolic model for members of the genus Tetrasphaera involved in enhanced biological phosphorus removal.</title>
        <authorList>
            <person name="Kristiansen R."/>
            <person name="Nguyen H.T.T."/>
            <person name="Saunders A.M."/>
            <person name="Nielsen J.L."/>
            <person name="Wimmer R."/>
            <person name="Le V.Q."/>
            <person name="McIlroy S.J."/>
            <person name="Petrovski S."/>
            <person name="Seviour R.J."/>
            <person name="Calteau A."/>
            <person name="Nielsen K.L."/>
            <person name="Nielsen P.H."/>
        </authorList>
    </citation>
    <scope>NUCLEOTIDE SEQUENCE [LARGE SCALE GENOMIC DNA]</scope>
    <source>
        <strain evidence="2 3">Ben110</strain>
    </source>
</reference>
<dbReference type="AlphaFoldDB" id="W6K3B3"/>
<keyword evidence="1" id="KW-0732">Signal</keyword>
<dbReference type="EMBL" id="CAJA01000522">
    <property type="protein sequence ID" value="CCH75765.1"/>
    <property type="molecule type" value="Genomic_DNA"/>
</dbReference>